<protein>
    <submittedName>
        <fullName evidence="1">Uncharacterized protein</fullName>
    </submittedName>
</protein>
<comment type="caution">
    <text evidence="1">The sequence shown here is derived from an EMBL/GenBank/DDBJ whole genome shotgun (WGS) entry which is preliminary data.</text>
</comment>
<keyword evidence="2" id="KW-1185">Reference proteome</keyword>
<evidence type="ECO:0000313" key="2">
    <source>
        <dbReference type="Proteomes" id="UP001151699"/>
    </source>
</evidence>
<accession>A0A9Q0N1Q4</accession>
<reference evidence="1" key="1">
    <citation type="submission" date="2022-07" db="EMBL/GenBank/DDBJ databases">
        <authorList>
            <person name="Trinca V."/>
            <person name="Uliana J.V.C."/>
            <person name="Torres T.T."/>
            <person name="Ward R.J."/>
            <person name="Monesi N."/>
        </authorList>
    </citation>
    <scope>NUCLEOTIDE SEQUENCE</scope>
    <source>
        <strain evidence="1">HSMRA1968</strain>
        <tissue evidence="1">Whole embryos</tissue>
    </source>
</reference>
<organism evidence="1 2">
    <name type="scientific">Pseudolycoriella hygida</name>
    <dbReference type="NCBI Taxonomy" id="35572"/>
    <lineage>
        <taxon>Eukaryota</taxon>
        <taxon>Metazoa</taxon>
        <taxon>Ecdysozoa</taxon>
        <taxon>Arthropoda</taxon>
        <taxon>Hexapoda</taxon>
        <taxon>Insecta</taxon>
        <taxon>Pterygota</taxon>
        <taxon>Neoptera</taxon>
        <taxon>Endopterygota</taxon>
        <taxon>Diptera</taxon>
        <taxon>Nematocera</taxon>
        <taxon>Sciaroidea</taxon>
        <taxon>Sciaridae</taxon>
        <taxon>Pseudolycoriella</taxon>
    </lineage>
</organism>
<dbReference type="AlphaFoldDB" id="A0A9Q0N1Q4"/>
<dbReference type="Proteomes" id="UP001151699">
    <property type="component" value="Chromosome B"/>
</dbReference>
<name>A0A9Q0N1Q4_9DIPT</name>
<dbReference type="EMBL" id="WJQU01000002">
    <property type="protein sequence ID" value="KAJ6641701.1"/>
    <property type="molecule type" value="Genomic_DNA"/>
</dbReference>
<sequence>MSDEDDKSVDDSTVSNHYVSCSPGISDIFTAFNTIDDMVSISIESAPSSPKLKSILKKTPNKSQIICSPSSAAIRRTKSQVCRRSLSVRRELRFGPDTKKSPTLSVISPKKHQLRKIPMWTL</sequence>
<dbReference type="OrthoDB" id="6368764at2759"/>
<evidence type="ECO:0000313" key="1">
    <source>
        <dbReference type="EMBL" id="KAJ6641701.1"/>
    </source>
</evidence>
<proteinExistence type="predicted"/>
<gene>
    <name evidence="1" type="ORF">Bhyg_06641</name>
</gene>